<organism evidence="6 7">
    <name type="scientific">Branchiostoma belcheri</name>
    <name type="common">Amphioxus</name>
    <dbReference type="NCBI Taxonomy" id="7741"/>
    <lineage>
        <taxon>Eukaryota</taxon>
        <taxon>Metazoa</taxon>
        <taxon>Chordata</taxon>
        <taxon>Cephalochordata</taxon>
        <taxon>Leptocardii</taxon>
        <taxon>Amphioxiformes</taxon>
        <taxon>Branchiostomatidae</taxon>
        <taxon>Branchiostoma</taxon>
    </lineage>
</organism>
<dbReference type="PANTHER" id="PTHR15109">
    <property type="entry name" value="AGAP004327-PA"/>
    <property type="match status" value="1"/>
</dbReference>
<evidence type="ECO:0000256" key="1">
    <source>
        <dbReference type="ARBA" id="ARBA00009689"/>
    </source>
</evidence>
<feature type="compositionally biased region" description="Acidic residues" evidence="4">
    <location>
        <begin position="688"/>
        <end position="748"/>
    </location>
</feature>
<feature type="compositionally biased region" description="Basic and acidic residues" evidence="4">
    <location>
        <begin position="1418"/>
        <end position="1429"/>
    </location>
</feature>
<keyword evidence="3" id="KW-0175">Coiled coil</keyword>
<feature type="region of interest" description="Disordered" evidence="4">
    <location>
        <begin position="1534"/>
        <end position="1684"/>
    </location>
</feature>
<feature type="compositionally biased region" description="Basic and acidic residues" evidence="4">
    <location>
        <begin position="1599"/>
        <end position="1616"/>
    </location>
</feature>
<feature type="compositionally biased region" description="Pro residues" evidence="4">
    <location>
        <begin position="510"/>
        <end position="521"/>
    </location>
</feature>
<evidence type="ECO:0000256" key="2">
    <source>
        <dbReference type="ARBA" id="ARBA00022553"/>
    </source>
</evidence>
<feature type="compositionally biased region" description="Polar residues" evidence="4">
    <location>
        <begin position="1401"/>
        <end position="1417"/>
    </location>
</feature>
<feature type="compositionally biased region" description="Polar residues" evidence="4">
    <location>
        <begin position="1456"/>
        <end position="1467"/>
    </location>
</feature>
<dbReference type="OrthoDB" id="10044608at2759"/>
<feature type="compositionally biased region" description="Basic and acidic residues" evidence="4">
    <location>
        <begin position="1275"/>
        <end position="1309"/>
    </location>
</feature>
<feature type="compositionally biased region" description="Basic residues" evidence="4">
    <location>
        <begin position="1265"/>
        <end position="1274"/>
    </location>
</feature>
<reference evidence="7" key="1">
    <citation type="submission" date="2025-08" db="UniProtKB">
        <authorList>
            <consortium name="RefSeq"/>
        </authorList>
    </citation>
    <scope>IDENTIFICATION</scope>
    <source>
        <tissue evidence="7">Gonad</tissue>
    </source>
</reference>
<accession>A0A6P4YWZ9</accession>
<feature type="region of interest" description="Disordered" evidence="4">
    <location>
        <begin position="1148"/>
        <end position="1171"/>
    </location>
</feature>
<dbReference type="RefSeq" id="XP_019626274.1">
    <property type="nucleotide sequence ID" value="XM_019770715.1"/>
</dbReference>
<feature type="compositionally biased region" description="Low complexity" evidence="4">
    <location>
        <begin position="942"/>
        <end position="960"/>
    </location>
</feature>
<feature type="domain" description="FAM193 C-terminal" evidence="5">
    <location>
        <begin position="1678"/>
        <end position="1733"/>
    </location>
</feature>
<feature type="compositionally biased region" description="Basic residues" evidence="4">
    <location>
        <begin position="11"/>
        <end position="21"/>
    </location>
</feature>
<gene>
    <name evidence="7" type="primary">LOC109471430</name>
</gene>
<dbReference type="InterPro" id="IPR031802">
    <property type="entry name" value="FAM193_C"/>
</dbReference>
<dbReference type="Proteomes" id="UP000515135">
    <property type="component" value="Unplaced"/>
</dbReference>
<feature type="compositionally biased region" description="Low complexity" evidence="4">
    <location>
        <begin position="666"/>
        <end position="685"/>
    </location>
</feature>
<keyword evidence="6" id="KW-1185">Reference proteome</keyword>
<evidence type="ECO:0000256" key="3">
    <source>
        <dbReference type="ARBA" id="ARBA00023054"/>
    </source>
</evidence>
<dbReference type="KEGG" id="bbel:109471430"/>
<dbReference type="GeneID" id="109471430"/>
<feature type="region of interest" description="Disordered" evidence="4">
    <location>
        <begin position="641"/>
        <end position="757"/>
    </location>
</feature>
<sequence length="1737" mass="191450">MSRMSPAENKRAKRRRAKRTGTKLGRPTRPLAPRNTTATDEPLDLSTRGKEGDPMGQMPQTVFGQPLQLNAERCLLCRCERKDPVLPPASDGSTSGTSFDTQGLAQVPLWVCPDCRRSVEEEERKAALEPSLLPQDLFMPSSVPYLTPVPDLGAGAGLVTSSSEPTTPNGSGCNCEACKERREIAAEQERETQELQQCWTEVRHMVRCVYREAGTSLAAEESRELQMDTDKMKQLVGRLCSRDPHQLYQRLESQGREYVIEMKVRLLKQLTSGHKTPPQARQFIAMLLDEYSALCEAARLLTPALDEMEKGHLSKFQLTWEFVNKHLFHSIIYTDPLVQNSVPALITQLRLGAASKESYHEDTYPNVLHRYLKFDDEMTMVQMTWRDCQQLIDEYTEEQATLKAKQRMLKEDWEFFKAQRKLLEAQTKKKKSSHSGSSSSSSMEKATPSLTDTVRQLFSSGKTNSEECQCSHCKSKRYSTERCPCDECSLSHMLSAGIPDSDITEEFNFQPPPLPRDPLPDPLEDIRPPSMSSPSSSGSESSSPVAPDTHHPGLNFAPISPVDLGEDAEDLSSQKGLLSMPLLFHGEGLADLHTPTLDGHDADYKWQKWEDFAYHNTGIINQDTLQWEDVKLSLTLNLEHGSKNASSENGVKGDSENDQQDDNEDSSSGSLSRKDSSASSCQASSVDKDEDDDGDDGDEEEEDEEEDDEEEVEDDEEDEDEDDDDDDDDGDMSEDQSDGEEEDEEEDKETTADVEKKADTLDVTNGVTPCECYVCLQGRLDAAQDAAAASITPHFPTDAASFPTTLEGLHLYPHIHGHSPLVPTHMGHSVRPLIHPHLYNLYAKQPRTKRHPFNLDLDTPEALHEHIYHAYGEWDTSYDSSKFMLGSSKYMGSFGTELLAPGDVPLFNGTGFAIDPALSQMNPPLADPIPLPLTTVPGVTSVSTSASEASTPASTAASSPQKAQDVAQSELTYDQPPPSLLDGCQKNKNVVPPYPPSTHHHNPPPGAFGMVNPPVSLPNLADNPYCFKHKPPMPLLPPSHPHPPTSSSTSTPPAKLTAEILRSAAVNAAIEEAARASGDQRVPTAPPSATGCQRNHLSAPAHKHHHPHSHPQPPTPAPRSCASSNALANIATSSNGCSDPDCLDGHSHGEDAPDDSCSEKSSSTVNSSNQKDGKYCDCCYCEFFGHGGPPVAPTSRNYTEMREKLRLRLTQRKQPKSEERPIPVSQPQCVKSQSSEKIDSRELEELLNFINGGEEEGSPKTSSRAAKRARRKQRKLAEEQARLEEEARQLELQRQKEEEERRQKEEQERLLQQQQQKNNKKKRKSKTSNSAVSGGNNKTSAGSNIMGTETLQPNVKNPVASKSDKGQQNRVTQPPPPPPIGQETCQQNGSLKRKKRKAGNRSPSIPENRSSSESPQSDQRDRVKSEHAPRHLNHKIAPERPVNPKAHPPQEAANHKQLNGRATNNKLANGLAAQQKVVNGHVPNQKAINIKAASQKLVNGQCANQKVVSSLEISQKGLNHGQAKRANCTVAVHPVSKGTKEQEPTSGKQHNLAKTSAEKRPEMNGVSEPPNKKQPGKQPPQVQPHDKQQLPNKLKGNKPGKDGKTLDRALEERLKSEAPANHKAQRAQPLPRGKHPSPTPSPTGSESPTPQGKTSPNGTKNKKNKKKNKNASPMSVIDDIFMPKDEPETAELDDFEKELEAFKRFCMNSVPKEQKEKVHVNMKDIIIKGKSSAVHAH</sequence>
<dbReference type="InterPro" id="IPR029717">
    <property type="entry name" value="FAM193"/>
</dbReference>
<feature type="compositionally biased region" description="Low complexity" evidence="4">
    <location>
        <begin position="1159"/>
        <end position="1168"/>
    </location>
</feature>
<feature type="compositionally biased region" description="Low complexity" evidence="4">
    <location>
        <begin position="528"/>
        <end position="544"/>
    </location>
</feature>
<feature type="compositionally biased region" description="Pro residues" evidence="4">
    <location>
        <begin position="1032"/>
        <end position="1044"/>
    </location>
</feature>
<feature type="region of interest" description="Disordered" evidence="4">
    <location>
        <begin position="426"/>
        <end position="450"/>
    </location>
</feature>
<evidence type="ECO:0000259" key="5">
    <source>
        <dbReference type="Pfam" id="PF15914"/>
    </source>
</evidence>
<dbReference type="PANTHER" id="PTHR15109:SF4">
    <property type="entry name" value="FAM193 C-TERMINAL DOMAIN-CONTAINING PROTEIN"/>
    <property type="match status" value="1"/>
</dbReference>
<dbReference type="Pfam" id="PF15914">
    <property type="entry name" value="FAM193_C"/>
    <property type="match status" value="1"/>
</dbReference>
<feature type="compositionally biased region" description="Acidic residues" evidence="4">
    <location>
        <begin position="656"/>
        <end position="665"/>
    </location>
</feature>
<protein>
    <submittedName>
        <fullName evidence="7">Protein FAM193A-like isoform X1</fullName>
    </submittedName>
</protein>
<proteinExistence type="inferred from homology"/>
<evidence type="ECO:0000313" key="7">
    <source>
        <dbReference type="RefSeq" id="XP_019626274.1"/>
    </source>
</evidence>
<feature type="compositionally biased region" description="Polar residues" evidence="4">
    <location>
        <begin position="1544"/>
        <end position="1554"/>
    </location>
</feature>
<feature type="region of interest" description="Disordered" evidence="4">
    <location>
        <begin position="1209"/>
        <end position="1470"/>
    </location>
</feature>
<evidence type="ECO:0000313" key="6">
    <source>
        <dbReference type="Proteomes" id="UP000515135"/>
    </source>
</evidence>
<evidence type="ECO:0000256" key="4">
    <source>
        <dbReference type="SAM" id="MobiDB-lite"/>
    </source>
</evidence>
<feature type="compositionally biased region" description="Polar residues" evidence="4">
    <location>
        <begin position="1327"/>
        <end position="1355"/>
    </location>
</feature>
<feature type="compositionally biased region" description="Basic residues" evidence="4">
    <location>
        <begin position="1660"/>
        <end position="1669"/>
    </location>
</feature>
<feature type="compositionally biased region" description="Basic and acidic residues" evidence="4">
    <location>
        <begin position="1234"/>
        <end position="1244"/>
    </location>
</feature>
<feature type="region of interest" description="Disordered" evidence="4">
    <location>
        <begin position="502"/>
        <end position="570"/>
    </location>
</feature>
<comment type="similarity">
    <text evidence="1">Belongs to the FAM193 family.</text>
</comment>
<feature type="region of interest" description="Disordered" evidence="4">
    <location>
        <begin position="1074"/>
        <end position="1122"/>
    </location>
</feature>
<feature type="region of interest" description="Disordered" evidence="4">
    <location>
        <begin position="1031"/>
        <end position="1053"/>
    </location>
</feature>
<name>A0A6P4YWZ9_BRABE</name>
<keyword evidence="2" id="KW-0597">Phosphoprotein</keyword>
<feature type="region of interest" description="Disordered" evidence="4">
    <location>
        <begin position="942"/>
        <end position="1010"/>
    </location>
</feature>
<feature type="region of interest" description="Disordered" evidence="4">
    <location>
        <begin position="1"/>
        <end position="55"/>
    </location>
</feature>